<evidence type="ECO:0000256" key="1">
    <source>
        <dbReference type="ARBA" id="ARBA00004141"/>
    </source>
</evidence>
<accession>A0A956RNR0</accession>
<gene>
    <name evidence="7" type="ORF">KC729_09025</name>
</gene>
<dbReference type="Proteomes" id="UP000697710">
    <property type="component" value="Unassembled WGS sequence"/>
</dbReference>
<keyword evidence="4 5" id="KW-0472">Membrane</keyword>
<feature type="transmembrane region" description="Helical" evidence="5">
    <location>
        <begin position="159"/>
        <end position="182"/>
    </location>
</feature>
<evidence type="ECO:0000313" key="8">
    <source>
        <dbReference type="Proteomes" id="UP000697710"/>
    </source>
</evidence>
<evidence type="ECO:0000256" key="2">
    <source>
        <dbReference type="ARBA" id="ARBA00022692"/>
    </source>
</evidence>
<reference evidence="7" key="2">
    <citation type="journal article" date="2021" name="Microbiome">
        <title>Successional dynamics and alternative stable states in a saline activated sludge microbial community over 9 years.</title>
        <authorList>
            <person name="Wang Y."/>
            <person name="Ye J."/>
            <person name="Ju F."/>
            <person name="Liu L."/>
            <person name="Boyd J.A."/>
            <person name="Deng Y."/>
            <person name="Parks D.H."/>
            <person name="Jiang X."/>
            <person name="Yin X."/>
            <person name="Woodcroft B.J."/>
            <person name="Tyson G.W."/>
            <person name="Hugenholtz P."/>
            <person name="Polz M.F."/>
            <person name="Zhang T."/>
        </authorList>
    </citation>
    <scope>NUCLEOTIDE SEQUENCE</scope>
    <source>
        <strain evidence="7">HKST-UBA01</strain>
    </source>
</reference>
<feature type="domain" description="EamA" evidence="6">
    <location>
        <begin position="164"/>
        <end position="292"/>
    </location>
</feature>
<feature type="transmembrane region" description="Helical" evidence="5">
    <location>
        <begin position="222"/>
        <end position="239"/>
    </location>
</feature>
<dbReference type="SUPFAM" id="SSF103481">
    <property type="entry name" value="Multidrug resistance efflux transporter EmrE"/>
    <property type="match status" value="2"/>
</dbReference>
<feature type="transmembrane region" description="Helical" evidence="5">
    <location>
        <begin position="276"/>
        <end position="294"/>
    </location>
</feature>
<evidence type="ECO:0000259" key="6">
    <source>
        <dbReference type="Pfam" id="PF00892"/>
    </source>
</evidence>
<organism evidence="7 8">
    <name type="scientific">Eiseniibacteriota bacterium</name>
    <dbReference type="NCBI Taxonomy" id="2212470"/>
    <lineage>
        <taxon>Bacteria</taxon>
        <taxon>Candidatus Eiseniibacteriota</taxon>
    </lineage>
</organism>
<keyword evidence="2 5" id="KW-0812">Transmembrane</keyword>
<comment type="caution">
    <text evidence="7">The sequence shown here is derived from an EMBL/GenBank/DDBJ whole genome shotgun (WGS) entry which is preliminary data.</text>
</comment>
<dbReference type="InterPro" id="IPR037185">
    <property type="entry name" value="EmrE-like"/>
</dbReference>
<feature type="domain" description="EamA" evidence="6">
    <location>
        <begin position="17"/>
        <end position="147"/>
    </location>
</feature>
<evidence type="ECO:0000256" key="3">
    <source>
        <dbReference type="ARBA" id="ARBA00022989"/>
    </source>
</evidence>
<feature type="transmembrane region" description="Helical" evidence="5">
    <location>
        <begin position="130"/>
        <end position="147"/>
    </location>
</feature>
<dbReference type="GO" id="GO:0016020">
    <property type="term" value="C:membrane"/>
    <property type="evidence" value="ECO:0007669"/>
    <property type="project" value="UniProtKB-SubCell"/>
</dbReference>
<feature type="transmembrane region" description="Helical" evidence="5">
    <location>
        <begin position="103"/>
        <end position="123"/>
    </location>
</feature>
<dbReference type="InterPro" id="IPR000620">
    <property type="entry name" value="EamA_dom"/>
</dbReference>
<feature type="transmembrane region" description="Helical" evidence="5">
    <location>
        <begin position="20"/>
        <end position="39"/>
    </location>
</feature>
<reference evidence="7" key="1">
    <citation type="submission" date="2020-04" db="EMBL/GenBank/DDBJ databases">
        <authorList>
            <person name="Zhang T."/>
        </authorList>
    </citation>
    <scope>NUCLEOTIDE SEQUENCE</scope>
    <source>
        <strain evidence="7">HKST-UBA01</strain>
    </source>
</reference>
<keyword evidence="3 5" id="KW-1133">Transmembrane helix</keyword>
<evidence type="ECO:0000313" key="7">
    <source>
        <dbReference type="EMBL" id="MCA9727811.1"/>
    </source>
</evidence>
<evidence type="ECO:0000256" key="5">
    <source>
        <dbReference type="SAM" id="Phobius"/>
    </source>
</evidence>
<dbReference type="EMBL" id="JAGQHR010000240">
    <property type="protein sequence ID" value="MCA9727811.1"/>
    <property type="molecule type" value="Genomic_DNA"/>
</dbReference>
<feature type="transmembrane region" description="Helical" evidence="5">
    <location>
        <begin position="78"/>
        <end position="97"/>
    </location>
</feature>
<evidence type="ECO:0000256" key="4">
    <source>
        <dbReference type="ARBA" id="ARBA00023136"/>
    </source>
</evidence>
<dbReference type="PANTHER" id="PTHR22911">
    <property type="entry name" value="ACYL-MALONYL CONDENSING ENZYME-RELATED"/>
    <property type="match status" value="1"/>
</dbReference>
<feature type="transmembrane region" description="Helical" evidence="5">
    <location>
        <begin position="194"/>
        <end position="216"/>
    </location>
</feature>
<feature type="transmembrane region" description="Helical" evidence="5">
    <location>
        <begin position="45"/>
        <end position="66"/>
    </location>
</feature>
<dbReference type="PANTHER" id="PTHR22911:SF6">
    <property type="entry name" value="SOLUTE CARRIER FAMILY 35 MEMBER G1"/>
    <property type="match status" value="1"/>
</dbReference>
<protein>
    <submittedName>
        <fullName evidence="7">DMT family transporter</fullName>
    </submittedName>
</protein>
<feature type="transmembrane region" description="Helical" evidence="5">
    <location>
        <begin position="251"/>
        <end position="270"/>
    </location>
</feature>
<sequence length="313" mass="33388">MTGSPQATVPGSSTHRLGILYMLGAAFFFSLMSLLVKIAGRTLPAMELVLARGVVTLIISWTWLRAARIPMWGTQRKLLVIRGVLGFCGLACFYFAITRLPLAEVTTIHFLNPVLTALLAALLLRESVGWPLAVAIVTSLGGVLLVSRPDFLFGARAAALDPAGLAAAIGGAVFSAGAYVAVRKLARTDHALVIVFYFPLVAVPATLPLVWPVFVWPRGIEWWWLLGIGVSTQIAQMFLTTGLARLSAGRAMTVGYTQIVFAALWGAIFFDAFPDAWSAVGAILVIGGASLLAFTRDAPPGTARPGRSVRVDR</sequence>
<comment type="subcellular location">
    <subcellularLocation>
        <location evidence="1">Membrane</location>
        <topology evidence="1">Multi-pass membrane protein</topology>
    </subcellularLocation>
</comment>
<proteinExistence type="predicted"/>
<dbReference type="AlphaFoldDB" id="A0A956RNR0"/>
<name>A0A956RNR0_UNCEI</name>
<dbReference type="Pfam" id="PF00892">
    <property type="entry name" value="EamA"/>
    <property type="match status" value="2"/>
</dbReference>